<keyword evidence="3" id="KW-1185">Reference proteome</keyword>
<proteinExistence type="predicted"/>
<reference evidence="2 3" key="1">
    <citation type="submission" date="2021-06" db="EMBL/GenBank/DDBJ databases">
        <authorList>
            <person name="Kallberg Y."/>
            <person name="Tangrot J."/>
            <person name="Rosling A."/>
        </authorList>
    </citation>
    <scope>NUCLEOTIDE SEQUENCE [LARGE SCALE GENOMIC DNA]</scope>
    <source>
        <strain evidence="2 3">120-4 pot B 10/14</strain>
    </source>
</reference>
<feature type="coiled-coil region" evidence="1">
    <location>
        <begin position="43"/>
        <end position="78"/>
    </location>
</feature>
<evidence type="ECO:0000313" key="3">
    <source>
        <dbReference type="Proteomes" id="UP000789901"/>
    </source>
</evidence>
<protein>
    <submittedName>
        <fullName evidence="2">4394_t:CDS:1</fullName>
    </submittedName>
</protein>
<evidence type="ECO:0000313" key="2">
    <source>
        <dbReference type="EMBL" id="CAG8854981.1"/>
    </source>
</evidence>
<name>A0ABN7XKT1_GIGMA</name>
<accession>A0ABN7XKT1</accession>
<feature type="non-terminal residue" evidence="2">
    <location>
        <position position="167"/>
    </location>
</feature>
<organism evidence="2 3">
    <name type="scientific">Gigaspora margarita</name>
    <dbReference type="NCBI Taxonomy" id="4874"/>
    <lineage>
        <taxon>Eukaryota</taxon>
        <taxon>Fungi</taxon>
        <taxon>Fungi incertae sedis</taxon>
        <taxon>Mucoromycota</taxon>
        <taxon>Glomeromycotina</taxon>
        <taxon>Glomeromycetes</taxon>
        <taxon>Diversisporales</taxon>
        <taxon>Gigasporaceae</taxon>
        <taxon>Gigaspora</taxon>
    </lineage>
</organism>
<dbReference type="Proteomes" id="UP000789901">
    <property type="component" value="Unassembled WGS sequence"/>
</dbReference>
<gene>
    <name evidence="2" type="ORF">GMARGA_LOCUS43802</name>
</gene>
<comment type="caution">
    <text evidence="2">The sequence shown here is derived from an EMBL/GenBank/DDBJ whole genome shotgun (WGS) entry which is preliminary data.</text>
</comment>
<keyword evidence="1" id="KW-0175">Coiled coil</keyword>
<dbReference type="EMBL" id="CAJVQB010144670">
    <property type="protein sequence ID" value="CAG8854981.1"/>
    <property type="molecule type" value="Genomic_DNA"/>
</dbReference>
<feature type="non-terminal residue" evidence="2">
    <location>
        <position position="1"/>
    </location>
</feature>
<sequence>MQSSYSDEKAKKLLDQSLDLIKQIENDNKKNQTKSRPNIFIKFKIAKKNYEVAKKEAENKYNEKQKEAENKYNEKLNETFSVACALDDYETAFEFFQLIQNEGNNFTKGKVLYKIRMRLLGGFGCEQNIAKGQELIKKASKLGLTSASAWVKQYESKHDFGASEVIS</sequence>
<evidence type="ECO:0000256" key="1">
    <source>
        <dbReference type="SAM" id="Coils"/>
    </source>
</evidence>